<dbReference type="Proteomes" id="UP001201980">
    <property type="component" value="Unassembled WGS sequence"/>
</dbReference>
<dbReference type="PANTHER" id="PTHR43657">
    <property type="entry name" value="TRYPTOPHAN RNA-BINDING ATTENUATOR PROTEIN-LIKE PROTEIN"/>
    <property type="match status" value="1"/>
</dbReference>
<protein>
    <recommendedName>
        <fullName evidence="1">Altered inheritance of mitochondria protein 24, mitochondrial</fullName>
    </recommendedName>
</protein>
<evidence type="ECO:0000256" key="1">
    <source>
        <dbReference type="RuleBase" id="RU363045"/>
    </source>
</evidence>
<sequence length="397" mass="41819">MASKQFPPPPGPTSPPAHQTSFSYPPPPNAASPPQAQAYPPPPSASPGNAQKYPPPPPQQSQSQHYPFPLAGGAGHTPSPQPPQFARPPSQQQQFSPPPQQAPSPAKQPPTYQAPPSQQLPIRDEKAALKARDDEEEEELQASSFNNAGPASAQSPGAPSPGAFVGATGVVDDVGTFNGGSYRISHRDCNTILTVQLAYGCPIQAKPGTMIAMSPTMTLKGAVKFGMKKFIAGGEMSSSTFTGPGELLLGPAMLGDVTPIRLSGKETWSVGQDAFVACTQGVVKDFKRQSLGKAIFSGEGWWVYKIQGVGLLWITSFGAIIRKDLQDGEQYIVDNGHLVAWNTKYIMERIASGGIISGMASGEGLVCKFTGPGTVYIQTRNAKSFAAYITGQSVQTG</sequence>
<evidence type="ECO:0000313" key="3">
    <source>
        <dbReference type="EMBL" id="KAJ2901699.1"/>
    </source>
</evidence>
<organism evidence="3 4">
    <name type="scientific">Zalerion maritima</name>
    <dbReference type="NCBI Taxonomy" id="339359"/>
    <lineage>
        <taxon>Eukaryota</taxon>
        <taxon>Fungi</taxon>
        <taxon>Dikarya</taxon>
        <taxon>Ascomycota</taxon>
        <taxon>Pezizomycotina</taxon>
        <taxon>Sordariomycetes</taxon>
        <taxon>Lulworthiomycetidae</taxon>
        <taxon>Lulworthiales</taxon>
        <taxon>Lulworthiaceae</taxon>
        <taxon>Zalerion</taxon>
    </lineage>
</organism>
<dbReference type="AlphaFoldDB" id="A0AAD5WT23"/>
<feature type="compositionally biased region" description="Low complexity" evidence="2">
    <location>
        <begin position="148"/>
        <end position="164"/>
    </location>
</feature>
<name>A0AAD5WT23_9PEZI</name>
<proteinExistence type="inferred from homology"/>
<dbReference type="InterPro" id="IPR036983">
    <property type="entry name" value="AIM24_sf"/>
</dbReference>
<feature type="region of interest" description="Disordered" evidence="2">
    <location>
        <begin position="1"/>
        <end position="164"/>
    </location>
</feature>
<feature type="compositionally biased region" description="Pro residues" evidence="2">
    <location>
        <begin position="96"/>
        <end position="108"/>
    </location>
</feature>
<dbReference type="PANTHER" id="PTHR43657:SF1">
    <property type="entry name" value="ALTERED INHERITANCE OF MITOCHONDRIA PROTEIN 24, MITOCHONDRIAL"/>
    <property type="match status" value="1"/>
</dbReference>
<keyword evidence="1" id="KW-0496">Mitochondrion</keyword>
<evidence type="ECO:0000313" key="4">
    <source>
        <dbReference type="Proteomes" id="UP001201980"/>
    </source>
</evidence>
<dbReference type="InterPro" id="IPR016031">
    <property type="entry name" value="Trp_RNA-bd_attenuator-like_dom"/>
</dbReference>
<dbReference type="InterPro" id="IPR002838">
    <property type="entry name" value="AIM24"/>
</dbReference>
<feature type="compositionally biased region" description="Pro residues" evidence="2">
    <location>
        <begin position="1"/>
        <end position="15"/>
    </location>
</feature>
<dbReference type="NCBIfam" id="TIGR00266">
    <property type="entry name" value="TIGR00266 family protein"/>
    <property type="match status" value="1"/>
</dbReference>
<comment type="caution">
    <text evidence="3">The sequence shown here is derived from an EMBL/GenBank/DDBJ whole genome shotgun (WGS) entry which is preliminary data.</text>
</comment>
<dbReference type="EMBL" id="JAKWBI020000141">
    <property type="protein sequence ID" value="KAJ2901699.1"/>
    <property type="molecule type" value="Genomic_DNA"/>
</dbReference>
<comment type="similarity">
    <text evidence="1">Belongs to the AIM24 family.</text>
</comment>
<dbReference type="GO" id="GO:0005739">
    <property type="term" value="C:mitochondrion"/>
    <property type="evidence" value="ECO:0007669"/>
    <property type="project" value="UniProtKB-SubCell"/>
</dbReference>
<accession>A0AAD5WT23</accession>
<dbReference type="Pfam" id="PF01987">
    <property type="entry name" value="AIM24"/>
    <property type="match status" value="1"/>
</dbReference>
<gene>
    <name evidence="3" type="ORF">MKZ38_001509</name>
</gene>
<reference evidence="3" key="1">
    <citation type="submission" date="2022-07" db="EMBL/GenBank/DDBJ databases">
        <title>Draft genome sequence of Zalerion maritima ATCC 34329, a (micro)plastics degrading marine fungus.</title>
        <authorList>
            <person name="Paco A."/>
            <person name="Goncalves M.F.M."/>
            <person name="Rocha-Santos T.A.P."/>
            <person name="Alves A."/>
        </authorList>
    </citation>
    <scope>NUCLEOTIDE SEQUENCE</scope>
    <source>
        <strain evidence="3">ATCC 34329</strain>
    </source>
</reference>
<comment type="subcellular location">
    <subcellularLocation>
        <location evidence="1">Mitochondrion</location>
    </subcellularLocation>
</comment>
<dbReference type="SUPFAM" id="SSF51219">
    <property type="entry name" value="TRAP-like"/>
    <property type="match status" value="1"/>
</dbReference>
<feature type="compositionally biased region" description="Basic and acidic residues" evidence="2">
    <location>
        <begin position="122"/>
        <end position="133"/>
    </location>
</feature>
<evidence type="ECO:0000256" key="2">
    <source>
        <dbReference type="SAM" id="MobiDB-lite"/>
    </source>
</evidence>
<keyword evidence="4" id="KW-1185">Reference proteome</keyword>
<dbReference type="Gene3D" id="3.60.160.10">
    <property type="entry name" value="Mitochondrial biogenesis AIM24"/>
    <property type="match status" value="1"/>
</dbReference>